<dbReference type="AlphaFoldDB" id="A0A9P8ULE3"/>
<keyword evidence="5" id="KW-1185">Reference proteome</keyword>
<dbReference type="GO" id="GO:0005524">
    <property type="term" value="F:ATP binding"/>
    <property type="evidence" value="ECO:0007669"/>
    <property type="project" value="UniProtKB-KW"/>
</dbReference>
<keyword evidence="2" id="KW-0067">ATP-binding</keyword>
<dbReference type="Gene3D" id="3.40.50.300">
    <property type="entry name" value="P-loop containing nucleotide triphosphate hydrolases"/>
    <property type="match status" value="1"/>
</dbReference>
<evidence type="ECO:0000256" key="2">
    <source>
        <dbReference type="ARBA" id="ARBA00022840"/>
    </source>
</evidence>
<dbReference type="GeneID" id="70134794"/>
<sequence>MAGNDLSIFTLNDTDSTKIFEQQIVPEELKRFEEQRSSHICRETPLAVFVVGQTGAGKTLTAPAIKEVIRARRGEPAHFIADTYKTYHPGYSRLLAERPALASPATGTDARRWLSMAAAYAIERRIDVLVESACRHPQDFADLAQAFHHGRYRVEVAIMAVPAALSRLGILTRFYERLPEAGSRGLPVRLTPRRVHDESLNGLVEAAQFVDAALVVDQVVVLRRDNLVAYSNERIGGVWKEPAITAETLLFERQRPLPEREQVFSIRDLKSLHSREAGGLLPQLDEIRSLLNKLEDGSSARALRHLVLPVISADVSQHDDVVPDLRLGLHSP</sequence>
<dbReference type="EMBL" id="JAGPXC010000004">
    <property type="protein sequence ID" value="KAH6654402.1"/>
    <property type="molecule type" value="Genomic_DNA"/>
</dbReference>
<keyword evidence="1" id="KW-0547">Nucleotide-binding</keyword>
<dbReference type="InterPro" id="IPR027417">
    <property type="entry name" value="P-loop_NTPase"/>
</dbReference>
<accession>A0A9P8ULE3</accession>
<reference evidence="4" key="1">
    <citation type="journal article" date="2021" name="Nat. Commun.">
        <title>Genetic determinants of endophytism in the Arabidopsis root mycobiome.</title>
        <authorList>
            <person name="Mesny F."/>
            <person name="Miyauchi S."/>
            <person name="Thiergart T."/>
            <person name="Pickel B."/>
            <person name="Atanasova L."/>
            <person name="Karlsson M."/>
            <person name="Huettel B."/>
            <person name="Barry K.W."/>
            <person name="Haridas S."/>
            <person name="Chen C."/>
            <person name="Bauer D."/>
            <person name="Andreopoulos W."/>
            <person name="Pangilinan J."/>
            <person name="LaButti K."/>
            <person name="Riley R."/>
            <person name="Lipzen A."/>
            <person name="Clum A."/>
            <person name="Drula E."/>
            <person name="Henrissat B."/>
            <person name="Kohler A."/>
            <person name="Grigoriev I.V."/>
            <person name="Martin F.M."/>
            <person name="Hacquard S."/>
        </authorList>
    </citation>
    <scope>NUCLEOTIDE SEQUENCE</scope>
    <source>
        <strain evidence="4">MPI-SDFR-AT-0073</strain>
    </source>
</reference>
<evidence type="ECO:0000259" key="3">
    <source>
        <dbReference type="Pfam" id="PF06414"/>
    </source>
</evidence>
<evidence type="ECO:0000313" key="5">
    <source>
        <dbReference type="Proteomes" id="UP000758603"/>
    </source>
</evidence>
<gene>
    <name evidence="4" type="ORF">BKA67DRAFT_646129</name>
</gene>
<feature type="domain" description="Zeta toxin" evidence="3">
    <location>
        <begin position="41"/>
        <end position="233"/>
    </location>
</feature>
<dbReference type="InterPro" id="IPR010488">
    <property type="entry name" value="Zeta_toxin_domain"/>
</dbReference>
<evidence type="ECO:0000256" key="1">
    <source>
        <dbReference type="ARBA" id="ARBA00022741"/>
    </source>
</evidence>
<protein>
    <submittedName>
        <fullName evidence="4">Zeta toxin-domain-containing protein</fullName>
    </submittedName>
</protein>
<dbReference type="OrthoDB" id="2881954at2759"/>
<comment type="caution">
    <text evidence="4">The sequence shown here is derived from an EMBL/GenBank/DDBJ whole genome shotgun (WGS) entry which is preliminary data.</text>
</comment>
<dbReference type="Pfam" id="PF06414">
    <property type="entry name" value="Zeta_toxin"/>
    <property type="match status" value="1"/>
</dbReference>
<evidence type="ECO:0000313" key="4">
    <source>
        <dbReference type="EMBL" id="KAH6654402.1"/>
    </source>
</evidence>
<proteinExistence type="predicted"/>
<dbReference type="GO" id="GO:0016301">
    <property type="term" value="F:kinase activity"/>
    <property type="evidence" value="ECO:0007669"/>
    <property type="project" value="InterPro"/>
</dbReference>
<dbReference type="Proteomes" id="UP000758603">
    <property type="component" value="Unassembled WGS sequence"/>
</dbReference>
<dbReference type="SUPFAM" id="SSF52540">
    <property type="entry name" value="P-loop containing nucleoside triphosphate hydrolases"/>
    <property type="match status" value="1"/>
</dbReference>
<dbReference type="RefSeq" id="XP_045958672.1">
    <property type="nucleotide sequence ID" value="XM_046105903.1"/>
</dbReference>
<organism evidence="4 5">
    <name type="scientific">Truncatella angustata</name>
    <dbReference type="NCBI Taxonomy" id="152316"/>
    <lineage>
        <taxon>Eukaryota</taxon>
        <taxon>Fungi</taxon>
        <taxon>Dikarya</taxon>
        <taxon>Ascomycota</taxon>
        <taxon>Pezizomycotina</taxon>
        <taxon>Sordariomycetes</taxon>
        <taxon>Xylariomycetidae</taxon>
        <taxon>Amphisphaeriales</taxon>
        <taxon>Sporocadaceae</taxon>
        <taxon>Truncatella</taxon>
    </lineage>
</organism>
<name>A0A9P8ULE3_9PEZI</name>